<evidence type="ECO:0000259" key="1">
    <source>
        <dbReference type="Pfam" id="PF01568"/>
    </source>
</evidence>
<dbReference type="InterPro" id="IPR006657">
    <property type="entry name" value="MoPterin_dinucl-bd_dom"/>
</dbReference>
<proteinExistence type="predicted"/>
<dbReference type="AlphaFoldDB" id="A0A644W497"/>
<dbReference type="InterPro" id="IPR009010">
    <property type="entry name" value="Asp_de-COase-like_dom_sf"/>
</dbReference>
<dbReference type="CDD" id="cd02775">
    <property type="entry name" value="MopB_CT"/>
    <property type="match status" value="1"/>
</dbReference>
<dbReference type="GO" id="GO:0016491">
    <property type="term" value="F:oxidoreductase activity"/>
    <property type="evidence" value="ECO:0007669"/>
    <property type="project" value="InterPro"/>
</dbReference>
<sequence length="90" mass="10136">MDNDEISFVHMNEKMANELFIKANEIISLKNKNGEIKAKLKIDNSVADFVVLMYAGWWTKHGNPNYLTNSGISDIGGQVTYNETVVEIIT</sequence>
<dbReference type="Pfam" id="PF01568">
    <property type="entry name" value="Molydop_binding"/>
    <property type="match status" value="1"/>
</dbReference>
<dbReference type="GO" id="GO:0043546">
    <property type="term" value="F:molybdopterin cofactor binding"/>
    <property type="evidence" value="ECO:0007669"/>
    <property type="project" value="InterPro"/>
</dbReference>
<protein>
    <recommendedName>
        <fullName evidence="1">Molybdopterin dinucleotide-binding domain-containing protein</fullName>
    </recommendedName>
</protein>
<reference evidence="2" key="1">
    <citation type="submission" date="2019-08" db="EMBL/GenBank/DDBJ databases">
        <authorList>
            <person name="Kucharzyk K."/>
            <person name="Murdoch R.W."/>
            <person name="Higgins S."/>
            <person name="Loffler F."/>
        </authorList>
    </citation>
    <scope>NUCLEOTIDE SEQUENCE</scope>
</reference>
<dbReference type="SUPFAM" id="SSF50692">
    <property type="entry name" value="ADC-like"/>
    <property type="match status" value="1"/>
</dbReference>
<accession>A0A644W497</accession>
<comment type="caution">
    <text evidence="2">The sequence shown here is derived from an EMBL/GenBank/DDBJ whole genome shotgun (WGS) entry which is preliminary data.</text>
</comment>
<feature type="domain" description="Molybdopterin dinucleotide-binding" evidence="1">
    <location>
        <begin position="5"/>
        <end position="84"/>
    </location>
</feature>
<dbReference type="Gene3D" id="2.40.40.20">
    <property type="match status" value="1"/>
</dbReference>
<organism evidence="2">
    <name type="scientific">bioreactor metagenome</name>
    <dbReference type="NCBI Taxonomy" id="1076179"/>
    <lineage>
        <taxon>unclassified sequences</taxon>
        <taxon>metagenomes</taxon>
        <taxon>ecological metagenomes</taxon>
    </lineage>
</organism>
<name>A0A644W497_9ZZZZ</name>
<evidence type="ECO:0000313" key="2">
    <source>
        <dbReference type="EMBL" id="MPL98408.1"/>
    </source>
</evidence>
<gene>
    <name evidence="2" type="ORF">SDC9_44613</name>
</gene>
<dbReference type="EMBL" id="VSSQ01000606">
    <property type="protein sequence ID" value="MPL98408.1"/>
    <property type="molecule type" value="Genomic_DNA"/>
</dbReference>